<reference evidence="1 2" key="1">
    <citation type="journal article" date="2019" name="PLoS Negl. Trop. Dis.">
        <title>Whole genome sequencing of Entamoeba nuttalli reveals mammalian host-related molecular signatures and a novel octapeptide-repeat surface protein.</title>
        <authorList>
            <person name="Tanaka M."/>
            <person name="Makiuchi T."/>
            <person name="Komiyama T."/>
            <person name="Shiina T."/>
            <person name="Osaki K."/>
            <person name="Tachibana H."/>
        </authorList>
    </citation>
    <scope>NUCLEOTIDE SEQUENCE [LARGE SCALE GENOMIC DNA]</scope>
    <source>
        <strain evidence="1 2">P19-061405</strain>
    </source>
</reference>
<gene>
    <name evidence="1" type="ORF">ENUP19_0003G0012</name>
</gene>
<dbReference type="Proteomes" id="UP001628156">
    <property type="component" value="Unassembled WGS sequence"/>
</dbReference>
<evidence type="ECO:0000313" key="1">
    <source>
        <dbReference type="EMBL" id="GAB1218727.1"/>
    </source>
</evidence>
<name>A0ABQ0D7A3_9EUKA</name>
<comment type="caution">
    <text evidence="1">The sequence shown here is derived from an EMBL/GenBank/DDBJ whole genome shotgun (WGS) entry which is preliminary data.</text>
</comment>
<keyword evidence="2" id="KW-1185">Reference proteome</keyword>
<evidence type="ECO:0000313" key="2">
    <source>
        <dbReference type="Proteomes" id="UP001628156"/>
    </source>
</evidence>
<protein>
    <submittedName>
        <fullName evidence="1">Uncharacterized protein</fullName>
    </submittedName>
</protein>
<sequence>MNVGTTYPEIKTIEESDKIKEYEWKGAYNSDGENNCRLTGDGKEVEYLFWEGVCLKESEFEGQQIGINQQHFEDELSQLLKRLGLNERERNDCIVYWITNLGKRKNYFVIICDS</sequence>
<proteinExistence type="predicted"/>
<organism evidence="1 2">
    <name type="scientific">Entamoeba nuttalli</name>
    <dbReference type="NCBI Taxonomy" id="412467"/>
    <lineage>
        <taxon>Eukaryota</taxon>
        <taxon>Amoebozoa</taxon>
        <taxon>Evosea</taxon>
        <taxon>Archamoebae</taxon>
        <taxon>Mastigamoebida</taxon>
        <taxon>Entamoebidae</taxon>
        <taxon>Entamoeba</taxon>
    </lineage>
</organism>
<dbReference type="EMBL" id="BAAFRS010000003">
    <property type="protein sequence ID" value="GAB1218727.1"/>
    <property type="molecule type" value="Genomic_DNA"/>
</dbReference>
<accession>A0ABQ0D7A3</accession>